<dbReference type="Proteomes" id="UP000323144">
    <property type="component" value="Chromosome"/>
</dbReference>
<sequence length="89" mass="10473">MKPRKINVWAAFFLAFLLASGLTGVIAYIFAITVDSKRIYTNIFNPIIFVVSIFFLINYLFFLKGKNKIKIFKEIEAEKKIFLEYCYWG</sequence>
<reference evidence="2 3" key="1">
    <citation type="submission" date="2019-08" db="EMBL/GenBank/DDBJ databases">
        <title>Complete genome sequence of Spiroplasma chinense CCH (DSM 19755).</title>
        <authorList>
            <person name="Shen H.-Y."/>
            <person name="Lin Y.-C."/>
            <person name="Chou L."/>
            <person name="Kuo C.-H."/>
        </authorList>
    </citation>
    <scope>NUCLEOTIDE SEQUENCE [LARGE SCALE GENOMIC DNA]</scope>
    <source>
        <strain evidence="2 3">CCH</strain>
    </source>
</reference>
<gene>
    <name evidence="2" type="ORF">SCHIN_v1c08800</name>
</gene>
<keyword evidence="1" id="KW-0472">Membrane</keyword>
<organism evidence="2 3">
    <name type="scientific">Spiroplasma chinense</name>
    <dbReference type="NCBI Taxonomy" id="216932"/>
    <lineage>
        <taxon>Bacteria</taxon>
        <taxon>Bacillati</taxon>
        <taxon>Mycoplasmatota</taxon>
        <taxon>Mollicutes</taxon>
        <taxon>Entomoplasmatales</taxon>
        <taxon>Spiroplasmataceae</taxon>
        <taxon>Spiroplasma</taxon>
    </lineage>
</organism>
<dbReference type="AlphaFoldDB" id="A0A5B9Y5H7"/>
<dbReference type="RefSeq" id="WP_166508445.1">
    <property type="nucleotide sequence ID" value="NZ_CP043026.1"/>
</dbReference>
<evidence type="ECO:0000256" key="1">
    <source>
        <dbReference type="SAM" id="Phobius"/>
    </source>
</evidence>
<keyword evidence="1" id="KW-0812">Transmembrane</keyword>
<evidence type="ECO:0000313" key="3">
    <source>
        <dbReference type="Proteomes" id="UP000323144"/>
    </source>
</evidence>
<name>A0A5B9Y5H7_9MOLU</name>
<keyword evidence="1" id="KW-1133">Transmembrane helix</keyword>
<proteinExistence type="predicted"/>
<protein>
    <submittedName>
        <fullName evidence="2">Uncharacterized protein</fullName>
    </submittedName>
</protein>
<evidence type="ECO:0000313" key="2">
    <source>
        <dbReference type="EMBL" id="QEH62075.1"/>
    </source>
</evidence>
<keyword evidence="3" id="KW-1185">Reference proteome</keyword>
<feature type="transmembrane region" description="Helical" evidence="1">
    <location>
        <begin position="43"/>
        <end position="63"/>
    </location>
</feature>
<dbReference type="KEGG" id="schi:SCHIN_v1c08800"/>
<dbReference type="EMBL" id="CP043026">
    <property type="protein sequence ID" value="QEH62075.1"/>
    <property type="molecule type" value="Genomic_DNA"/>
</dbReference>
<accession>A0A5B9Y5H7</accession>